<dbReference type="AlphaFoldDB" id="A0A498M9L0"/>
<accession>A0A498M9L0</accession>
<reference evidence="1 2" key="1">
    <citation type="submission" date="2018-03" db="EMBL/GenBank/DDBJ databases">
        <title>Draft genome sequence of Rohu Carp (Labeo rohita).</title>
        <authorList>
            <person name="Das P."/>
            <person name="Kushwaha B."/>
            <person name="Joshi C.G."/>
            <person name="Kumar D."/>
            <person name="Nagpure N.S."/>
            <person name="Sahoo L."/>
            <person name="Das S.P."/>
            <person name="Bit A."/>
            <person name="Patnaik S."/>
            <person name="Meher P.K."/>
            <person name="Jayasankar P."/>
            <person name="Koringa P.G."/>
            <person name="Patel N.V."/>
            <person name="Hinsu A.T."/>
            <person name="Kumar R."/>
            <person name="Pandey M."/>
            <person name="Agarwal S."/>
            <person name="Srivastava S."/>
            <person name="Singh M."/>
            <person name="Iquebal M.A."/>
            <person name="Jaiswal S."/>
            <person name="Angadi U.B."/>
            <person name="Kumar N."/>
            <person name="Raza M."/>
            <person name="Shah T.M."/>
            <person name="Rai A."/>
            <person name="Jena J.K."/>
        </authorList>
    </citation>
    <scope>NUCLEOTIDE SEQUENCE [LARGE SCALE GENOMIC DNA]</scope>
    <source>
        <strain evidence="1">DASCIFA01</strain>
        <tissue evidence="1">Testis</tissue>
    </source>
</reference>
<dbReference type="InterPro" id="IPR004244">
    <property type="entry name" value="Transposase_22"/>
</dbReference>
<dbReference type="STRING" id="84645.A0A498M9L0"/>
<evidence type="ECO:0000313" key="1">
    <source>
        <dbReference type="EMBL" id="RXN14205.1"/>
    </source>
</evidence>
<dbReference type="Gene3D" id="3.30.250.20">
    <property type="entry name" value="L1 transposable element, C-terminal domain"/>
    <property type="match status" value="1"/>
</dbReference>
<comment type="caution">
    <text evidence="1">The sequence shown here is derived from an EMBL/GenBank/DDBJ whole genome shotgun (WGS) entry which is preliminary data.</text>
</comment>
<dbReference type="InterPro" id="IPR042566">
    <property type="entry name" value="L1_C"/>
</dbReference>
<keyword evidence="2" id="KW-1185">Reference proteome</keyword>
<gene>
    <name evidence="1" type="ORF">ROHU_009124</name>
</gene>
<protein>
    <submittedName>
        <fullName evidence="1">Putative transposase element L1Md-A101/L1Md-A102/L1Md-A2</fullName>
    </submittedName>
</protein>
<evidence type="ECO:0000313" key="2">
    <source>
        <dbReference type="Proteomes" id="UP000290572"/>
    </source>
</evidence>
<dbReference type="EMBL" id="QBIY01012914">
    <property type="protein sequence ID" value="RXN14205.1"/>
    <property type="molecule type" value="Genomic_DNA"/>
</dbReference>
<name>A0A498M9L0_LABRO</name>
<proteinExistence type="predicted"/>
<organism evidence="1 2">
    <name type="scientific">Labeo rohita</name>
    <name type="common">Indian major carp</name>
    <name type="synonym">Cyprinus rohita</name>
    <dbReference type="NCBI Taxonomy" id="84645"/>
    <lineage>
        <taxon>Eukaryota</taxon>
        <taxon>Metazoa</taxon>
        <taxon>Chordata</taxon>
        <taxon>Craniata</taxon>
        <taxon>Vertebrata</taxon>
        <taxon>Euteleostomi</taxon>
        <taxon>Actinopterygii</taxon>
        <taxon>Neopterygii</taxon>
        <taxon>Teleostei</taxon>
        <taxon>Ostariophysi</taxon>
        <taxon>Cypriniformes</taxon>
        <taxon>Cyprinidae</taxon>
        <taxon>Labeoninae</taxon>
        <taxon>Labeonini</taxon>
        <taxon>Labeo</taxon>
    </lineage>
</organism>
<dbReference type="Proteomes" id="UP000290572">
    <property type="component" value="Unassembled WGS sequence"/>
</dbReference>
<sequence length="124" mass="14506">MSRDDRRTVFQKPKPAAGEKLRTILARIHHFQEKELILCRGRLQPLEYKGKRVLIFPDYTSEVMSQRNAFRDAMQNLRKKGIKFMLRYPARLQIQHQVAGAPTVFEDPMEAAWFVERCGENSGD</sequence>
<dbReference type="PANTHER" id="PTHR11505">
    <property type="entry name" value="L1 TRANSPOSABLE ELEMENT-RELATED"/>
    <property type="match status" value="1"/>
</dbReference>